<organism evidence="1 2">
    <name type="scientific">Pseudomonas viridiflava ICMP 13104</name>
    <dbReference type="NCBI Taxonomy" id="1198305"/>
    <lineage>
        <taxon>Bacteria</taxon>
        <taxon>Pseudomonadati</taxon>
        <taxon>Pseudomonadota</taxon>
        <taxon>Gammaproteobacteria</taxon>
        <taxon>Pseudomonadales</taxon>
        <taxon>Pseudomonadaceae</taxon>
        <taxon>Pseudomonas</taxon>
    </lineage>
</organism>
<evidence type="ECO:0000313" key="2">
    <source>
        <dbReference type="Proteomes" id="UP000053048"/>
    </source>
</evidence>
<reference evidence="1 2" key="1">
    <citation type="submission" date="2015-09" db="EMBL/GenBank/DDBJ databases">
        <title>Genome sequence of ICMP 13104.</title>
        <authorList>
            <person name="Visnovsky S."/>
            <person name="Lu A."/>
            <person name="Panda P."/>
            <person name="Pitman A."/>
        </authorList>
    </citation>
    <scope>NUCLEOTIDE SEQUENCE [LARGE SCALE GENOMIC DNA]</scope>
    <source>
        <strain evidence="1 2">ICMP 13104</strain>
    </source>
</reference>
<dbReference type="AlphaFoldDB" id="A0A0W0HES5"/>
<gene>
    <name evidence="1" type="ORF">AO067_22870</name>
</gene>
<dbReference type="EMBL" id="LKEJ01000150">
    <property type="protein sequence ID" value="KTB59242.1"/>
    <property type="molecule type" value="Genomic_DNA"/>
</dbReference>
<protein>
    <submittedName>
        <fullName evidence="1">Uncharacterized protein</fullName>
    </submittedName>
</protein>
<proteinExistence type="predicted"/>
<keyword evidence="2" id="KW-1185">Reference proteome</keyword>
<evidence type="ECO:0000313" key="1">
    <source>
        <dbReference type="EMBL" id="KTB59242.1"/>
    </source>
</evidence>
<sequence length="83" mass="8831">MNPQGYEHDHVIPTNNEEVAKILRAAAHSVLCTDGLLMVSSATGWEQIASFGANCPEADEAWLRMVSSYGDVVLVGQDSPASA</sequence>
<name>A0A0W0HES5_PSEVI</name>
<dbReference type="Proteomes" id="UP000053048">
    <property type="component" value="Unassembled WGS sequence"/>
</dbReference>
<comment type="caution">
    <text evidence="1">The sequence shown here is derived from an EMBL/GenBank/DDBJ whole genome shotgun (WGS) entry which is preliminary data.</text>
</comment>
<accession>A0A0W0HES5</accession>